<organism evidence="1 2">
    <name type="scientific">Legionella dresdenensis</name>
    <dbReference type="NCBI Taxonomy" id="450200"/>
    <lineage>
        <taxon>Bacteria</taxon>
        <taxon>Pseudomonadati</taxon>
        <taxon>Pseudomonadota</taxon>
        <taxon>Gammaproteobacteria</taxon>
        <taxon>Legionellales</taxon>
        <taxon>Legionellaceae</taxon>
        <taxon>Legionella</taxon>
    </lineage>
</organism>
<dbReference type="EMBL" id="JBHSAB010000021">
    <property type="protein sequence ID" value="MFC3909173.1"/>
    <property type="molecule type" value="Genomic_DNA"/>
</dbReference>
<evidence type="ECO:0000313" key="2">
    <source>
        <dbReference type="Proteomes" id="UP001595758"/>
    </source>
</evidence>
<sequence>MDIIFQGKHDSEEAAESLLSVLRLFKDQYQISQFREMHLTVTLVDNNGDDVELVDSDTAQIYRVFEVYRHGHELSAGRKPRPMLQLVVDNTR</sequence>
<keyword evidence="2" id="KW-1185">Reference proteome</keyword>
<protein>
    <submittedName>
        <fullName evidence="1">Uncharacterized protein</fullName>
    </submittedName>
</protein>
<dbReference type="Proteomes" id="UP001595758">
    <property type="component" value="Unassembled WGS sequence"/>
</dbReference>
<reference evidence="2" key="1">
    <citation type="journal article" date="2019" name="Int. J. Syst. Evol. Microbiol.">
        <title>The Global Catalogue of Microorganisms (GCM) 10K type strain sequencing project: providing services to taxonomists for standard genome sequencing and annotation.</title>
        <authorList>
            <consortium name="The Broad Institute Genomics Platform"/>
            <consortium name="The Broad Institute Genome Sequencing Center for Infectious Disease"/>
            <person name="Wu L."/>
            <person name="Ma J."/>
        </authorList>
    </citation>
    <scope>NUCLEOTIDE SEQUENCE [LARGE SCALE GENOMIC DNA]</scope>
    <source>
        <strain evidence="2">CCUG 59858</strain>
    </source>
</reference>
<proteinExistence type="predicted"/>
<accession>A0ABV8CFT6</accession>
<name>A0ABV8CFT6_9GAMM</name>
<comment type="caution">
    <text evidence="1">The sequence shown here is derived from an EMBL/GenBank/DDBJ whole genome shotgun (WGS) entry which is preliminary data.</text>
</comment>
<evidence type="ECO:0000313" key="1">
    <source>
        <dbReference type="EMBL" id="MFC3909173.1"/>
    </source>
</evidence>
<dbReference type="RefSeq" id="WP_382343141.1">
    <property type="nucleotide sequence ID" value="NZ_JBHSAB010000021.1"/>
</dbReference>
<gene>
    <name evidence="1" type="ORF">ACFORL_08830</name>
</gene>